<dbReference type="AlphaFoldDB" id="A0A1I7SR32"/>
<dbReference type="GO" id="GO:0004568">
    <property type="term" value="F:chitinase activity"/>
    <property type="evidence" value="ECO:0007669"/>
    <property type="project" value="UniProtKB-ARBA"/>
</dbReference>
<evidence type="ECO:0000313" key="8">
    <source>
        <dbReference type="Proteomes" id="UP000659654"/>
    </source>
</evidence>
<dbReference type="Pfam" id="PF00704">
    <property type="entry name" value="Glyco_hydro_18"/>
    <property type="match status" value="1"/>
</dbReference>
<dbReference type="SUPFAM" id="SSF54556">
    <property type="entry name" value="Chitinase insertion domain"/>
    <property type="match status" value="1"/>
</dbReference>
<proteinExistence type="inferred from homology"/>
<gene>
    <name evidence="6" type="ORF">BXYJ_LOCUS7531</name>
</gene>
<comment type="similarity">
    <text evidence="4">Belongs to the glycosyl hydrolase 18 family.</text>
</comment>
<dbReference type="SMART" id="SM00636">
    <property type="entry name" value="Glyco_18"/>
    <property type="match status" value="1"/>
</dbReference>
<evidence type="ECO:0000313" key="9">
    <source>
        <dbReference type="WBParaSite" id="BXY_1549600.1"/>
    </source>
</evidence>
<sequence length="421" mass="48306">MVSRARGTIISCYAKHNNPKPEAIDPFLCTHLLVIGSTNYGNAGPTFPAVEDIKRYNKLKTVNPRLKVLISLTPNNPKMTELTSNEVKLAEYVVQVRDYLISNQLDGFDIDWEFPAFSPDAKPSDRDGFTFLLKALREKFDQSGHKFLISVALGAPHVILEKAYDINALNMYVDLVQIMNYDYHIYNMITPFVGFDAPLRKLPYEVFFLDRLNSEYSTNNYLSKGLDRSKLIFGIPTYGRGFKLLTELFHFPYSPAVGVSSLGEYIPYRRSCKYQASGQFNYVWEDAAASPYLYKDREWLSIEEERSVRLKAEFARDLGVAGVMIFALDSDDYEAKCGNRTFPLVKTIRNVFVSDEEVEKQRDEALKLIKSDVTLTKLDKFEIDVMKEEKPESVGANGFRKLKKRRRRHNRKRLEAIVVSS</sequence>
<evidence type="ECO:0000313" key="6">
    <source>
        <dbReference type="EMBL" id="CAD5222563.1"/>
    </source>
</evidence>
<dbReference type="EMBL" id="CAJFDI010000003">
    <property type="protein sequence ID" value="CAD5222563.1"/>
    <property type="molecule type" value="Genomic_DNA"/>
</dbReference>
<dbReference type="InterPro" id="IPR050314">
    <property type="entry name" value="Glycosyl_Hydrlase_18"/>
</dbReference>
<evidence type="ECO:0000313" key="7">
    <source>
        <dbReference type="Proteomes" id="UP000095284"/>
    </source>
</evidence>
<keyword evidence="1 3" id="KW-0378">Hydrolase</keyword>
<evidence type="ECO:0000256" key="1">
    <source>
        <dbReference type="ARBA" id="ARBA00022801"/>
    </source>
</evidence>
<dbReference type="InterPro" id="IPR029070">
    <property type="entry name" value="Chitinase_insertion_sf"/>
</dbReference>
<dbReference type="InterPro" id="IPR001579">
    <property type="entry name" value="Glyco_hydro_18_chit_AS"/>
</dbReference>
<dbReference type="PROSITE" id="PS01095">
    <property type="entry name" value="GH18_1"/>
    <property type="match status" value="1"/>
</dbReference>
<dbReference type="GO" id="GO:0006032">
    <property type="term" value="P:chitin catabolic process"/>
    <property type="evidence" value="ECO:0007669"/>
    <property type="project" value="UniProtKB-ARBA"/>
</dbReference>
<dbReference type="WBParaSite" id="BXY_1549600.1">
    <property type="protein sequence ID" value="BXY_1549600.1"/>
    <property type="gene ID" value="BXY_1549600"/>
</dbReference>
<reference evidence="6" key="2">
    <citation type="submission" date="2020-09" db="EMBL/GenBank/DDBJ databases">
        <authorList>
            <person name="Kikuchi T."/>
        </authorList>
    </citation>
    <scope>NUCLEOTIDE SEQUENCE</scope>
    <source>
        <strain evidence="6">Ka4C1</strain>
    </source>
</reference>
<accession>A0A1I7SR32</accession>
<dbReference type="PANTHER" id="PTHR11177:SF317">
    <property type="entry name" value="CHITINASE 12-RELATED"/>
    <property type="match status" value="1"/>
</dbReference>
<dbReference type="PANTHER" id="PTHR11177">
    <property type="entry name" value="CHITINASE"/>
    <property type="match status" value="1"/>
</dbReference>
<dbReference type="GO" id="GO:0005576">
    <property type="term" value="C:extracellular region"/>
    <property type="evidence" value="ECO:0007669"/>
    <property type="project" value="TreeGrafter"/>
</dbReference>
<feature type="domain" description="GH18" evidence="5">
    <location>
        <begin position="8"/>
        <end position="355"/>
    </location>
</feature>
<dbReference type="Gene3D" id="3.20.20.80">
    <property type="entry name" value="Glycosidases"/>
    <property type="match status" value="1"/>
</dbReference>
<evidence type="ECO:0000259" key="5">
    <source>
        <dbReference type="PROSITE" id="PS51910"/>
    </source>
</evidence>
<dbReference type="InterPro" id="IPR001223">
    <property type="entry name" value="Glyco_hydro18_cat"/>
</dbReference>
<protein>
    <submittedName>
        <fullName evidence="6">(pine wood nematode) hypothetical protein</fullName>
    </submittedName>
    <submittedName>
        <fullName evidence="9">Glyco_18 domain-containing protein</fullName>
    </submittedName>
</protein>
<dbReference type="GO" id="GO:0005975">
    <property type="term" value="P:carbohydrate metabolic process"/>
    <property type="evidence" value="ECO:0007669"/>
    <property type="project" value="InterPro"/>
</dbReference>
<dbReference type="Proteomes" id="UP000095284">
    <property type="component" value="Unplaced"/>
</dbReference>
<dbReference type="OrthoDB" id="76388at2759"/>
<dbReference type="Proteomes" id="UP000659654">
    <property type="component" value="Unassembled WGS sequence"/>
</dbReference>
<dbReference type="eggNOG" id="KOG2806">
    <property type="taxonomic scope" value="Eukaryota"/>
</dbReference>
<keyword evidence="2 3" id="KW-0326">Glycosidase</keyword>
<dbReference type="EMBL" id="CAJFCV020000003">
    <property type="protein sequence ID" value="CAG9110764.1"/>
    <property type="molecule type" value="Genomic_DNA"/>
</dbReference>
<evidence type="ECO:0000256" key="4">
    <source>
        <dbReference type="RuleBase" id="RU004453"/>
    </source>
</evidence>
<name>A0A1I7SR32_BURXY</name>
<dbReference type="InterPro" id="IPR011583">
    <property type="entry name" value="Chitinase_II/V-like_cat"/>
</dbReference>
<organism evidence="7 9">
    <name type="scientific">Bursaphelenchus xylophilus</name>
    <name type="common">Pinewood nematode worm</name>
    <name type="synonym">Aphelenchoides xylophilus</name>
    <dbReference type="NCBI Taxonomy" id="6326"/>
    <lineage>
        <taxon>Eukaryota</taxon>
        <taxon>Metazoa</taxon>
        <taxon>Ecdysozoa</taxon>
        <taxon>Nematoda</taxon>
        <taxon>Chromadorea</taxon>
        <taxon>Rhabditida</taxon>
        <taxon>Tylenchina</taxon>
        <taxon>Tylenchomorpha</taxon>
        <taxon>Aphelenchoidea</taxon>
        <taxon>Aphelenchoididae</taxon>
        <taxon>Bursaphelenchus</taxon>
    </lineage>
</organism>
<evidence type="ECO:0000256" key="3">
    <source>
        <dbReference type="RuleBase" id="RU000489"/>
    </source>
</evidence>
<dbReference type="InterPro" id="IPR017853">
    <property type="entry name" value="GH"/>
</dbReference>
<dbReference type="SUPFAM" id="SSF51445">
    <property type="entry name" value="(Trans)glycosidases"/>
    <property type="match status" value="1"/>
</dbReference>
<evidence type="ECO:0000256" key="2">
    <source>
        <dbReference type="ARBA" id="ARBA00023295"/>
    </source>
</evidence>
<dbReference type="PROSITE" id="PS51910">
    <property type="entry name" value="GH18_2"/>
    <property type="match status" value="1"/>
</dbReference>
<dbReference type="Proteomes" id="UP000582659">
    <property type="component" value="Unassembled WGS sequence"/>
</dbReference>
<dbReference type="GO" id="GO:0008061">
    <property type="term" value="F:chitin binding"/>
    <property type="evidence" value="ECO:0007669"/>
    <property type="project" value="InterPro"/>
</dbReference>
<dbReference type="SMR" id="A0A1I7SR32"/>
<reference evidence="9" key="1">
    <citation type="submission" date="2016-11" db="UniProtKB">
        <authorList>
            <consortium name="WormBaseParasite"/>
        </authorList>
    </citation>
    <scope>IDENTIFICATION</scope>
</reference>
<dbReference type="Gene3D" id="3.10.50.10">
    <property type="match status" value="1"/>
</dbReference>
<keyword evidence="8" id="KW-1185">Reference proteome</keyword>